<name>A0A6N7XE39_9FIRM</name>
<proteinExistence type="inferred from homology"/>
<comment type="similarity">
    <text evidence="1">Belongs to the ABC transporter superfamily.</text>
</comment>
<dbReference type="Pfam" id="PF00005">
    <property type="entry name" value="ABC_tran"/>
    <property type="match status" value="1"/>
</dbReference>
<dbReference type="Gene3D" id="3.40.50.300">
    <property type="entry name" value="P-loop containing nucleotide triphosphate hydrolases"/>
    <property type="match status" value="1"/>
</dbReference>
<evidence type="ECO:0000313" key="7">
    <source>
        <dbReference type="Proteomes" id="UP000440713"/>
    </source>
</evidence>
<dbReference type="InterPro" id="IPR003439">
    <property type="entry name" value="ABC_transporter-like_ATP-bd"/>
</dbReference>
<organism evidence="6 7">
    <name type="scientific">Peptostreptococcus porci</name>
    <dbReference type="NCBI Taxonomy" id="2652282"/>
    <lineage>
        <taxon>Bacteria</taxon>
        <taxon>Bacillati</taxon>
        <taxon>Bacillota</taxon>
        <taxon>Clostridia</taxon>
        <taxon>Peptostreptococcales</taxon>
        <taxon>Peptostreptococcaceae</taxon>
        <taxon>Peptostreptococcus</taxon>
    </lineage>
</organism>
<dbReference type="GO" id="GO:0016887">
    <property type="term" value="F:ATP hydrolysis activity"/>
    <property type="evidence" value="ECO:0007669"/>
    <property type="project" value="InterPro"/>
</dbReference>
<keyword evidence="4 6" id="KW-0067">ATP-binding</keyword>
<evidence type="ECO:0000313" key="6">
    <source>
        <dbReference type="EMBL" id="MST62956.1"/>
    </source>
</evidence>
<accession>A0A6N7XE39</accession>
<keyword evidence="2" id="KW-0813">Transport</keyword>
<evidence type="ECO:0000256" key="1">
    <source>
        <dbReference type="ARBA" id="ARBA00005417"/>
    </source>
</evidence>
<evidence type="ECO:0000256" key="2">
    <source>
        <dbReference type="ARBA" id="ARBA00022448"/>
    </source>
</evidence>
<evidence type="ECO:0000256" key="4">
    <source>
        <dbReference type="ARBA" id="ARBA00022840"/>
    </source>
</evidence>
<dbReference type="SMART" id="SM00382">
    <property type="entry name" value="AAA"/>
    <property type="match status" value="1"/>
</dbReference>
<dbReference type="InterPro" id="IPR003593">
    <property type="entry name" value="AAA+_ATPase"/>
</dbReference>
<dbReference type="InterPro" id="IPR027417">
    <property type="entry name" value="P-loop_NTPase"/>
</dbReference>
<dbReference type="InterPro" id="IPR017871">
    <property type="entry name" value="ABC_transporter-like_CS"/>
</dbReference>
<dbReference type="PROSITE" id="PS00211">
    <property type="entry name" value="ABC_TRANSPORTER_1"/>
    <property type="match status" value="1"/>
</dbReference>
<gene>
    <name evidence="6" type="ORF">FYJ71_08225</name>
</gene>
<evidence type="ECO:0000256" key="3">
    <source>
        <dbReference type="ARBA" id="ARBA00022741"/>
    </source>
</evidence>
<sequence>MITGKNIKIKYGDRVILDDIDFEINKGINGFLGANGVGKTTLFKLIIGELKPFSGEIKIVGADRDIIIGYLPQNFKGYPEMSVKEFLYYIAELKMELKKIKKSVIKKEVEDKIEIFSLNGLEKVKLKKLSGGQLRRVGLAQATLFDPYIIILDEPTTGLDPKERVKFRRYLTSLSEHSIVLLSTHIVSDLQDSSNKIFILKDGKIIIQGEENDILDKYPMKAYKYYAKDINSAEDIDSKFLVSNMHKCDAGYELRIISNNKPLDDAVEDRLKLEDIYYVNFSEDVENEI</sequence>
<dbReference type="SUPFAM" id="SSF52540">
    <property type="entry name" value="P-loop containing nucleoside triphosphate hydrolases"/>
    <property type="match status" value="1"/>
</dbReference>
<dbReference type="PROSITE" id="PS50893">
    <property type="entry name" value="ABC_TRANSPORTER_2"/>
    <property type="match status" value="1"/>
</dbReference>
<dbReference type="GO" id="GO:0005524">
    <property type="term" value="F:ATP binding"/>
    <property type="evidence" value="ECO:0007669"/>
    <property type="project" value="UniProtKB-KW"/>
</dbReference>
<dbReference type="AlphaFoldDB" id="A0A6N7XE39"/>
<comment type="caution">
    <text evidence="6">The sequence shown here is derived from an EMBL/GenBank/DDBJ whole genome shotgun (WGS) entry which is preliminary data.</text>
</comment>
<dbReference type="RefSeq" id="WP_154538429.1">
    <property type="nucleotide sequence ID" value="NZ_VUNE01000004.1"/>
</dbReference>
<reference evidence="6 7" key="1">
    <citation type="submission" date="2019-08" db="EMBL/GenBank/DDBJ databases">
        <title>In-depth cultivation of the pig gut microbiome towards novel bacterial diversity and tailored functional studies.</title>
        <authorList>
            <person name="Wylensek D."/>
            <person name="Hitch T.C.A."/>
            <person name="Clavel T."/>
        </authorList>
    </citation>
    <scope>NUCLEOTIDE SEQUENCE [LARGE SCALE GENOMIC DNA]</scope>
    <source>
        <strain evidence="6 7">WCA-SAB-591-4A-A</strain>
    </source>
</reference>
<dbReference type="PANTHER" id="PTHR43335:SF2">
    <property type="entry name" value="ABC TRANSPORTER, ATP-BINDING PROTEIN"/>
    <property type="match status" value="1"/>
</dbReference>
<keyword evidence="3" id="KW-0547">Nucleotide-binding</keyword>
<protein>
    <submittedName>
        <fullName evidence="6">ATP-binding cassette domain-containing protein</fullName>
    </submittedName>
</protein>
<evidence type="ECO:0000259" key="5">
    <source>
        <dbReference type="PROSITE" id="PS50893"/>
    </source>
</evidence>
<dbReference type="PANTHER" id="PTHR43335">
    <property type="entry name" value="ABC TRANSPORTER, ATP-BINDING PROTEIN"/>
    <property type="match status" value="1"/>
</dbReference>
<dbReference type="EMBL" id="VUNE01000004">
    <property type="protein sequence ID" value="MST62956.1"/>
    <property type="molecule type" value="Genomic_DNA"/>
</dbReference>
<keyword evidence="7" id="KW-1185">Reference proteome</keyword>
<dbReference type="Proteomes" id="UP000440713">
    <property type="component" value="Unassembled WGS sequence"/>
</dbReference>
<feature type="domain" description="ABC transporter" evidence="5">
    <location>
        <begin position="2"/>
        <end position="227"/>
    </location>
</feature>